<sequence length="124" mass="13945">MSLHTDVVRAIGIWKSKRSFSPEEIEKNFPPMIEHVRNIPIVKSNITKYEVSYKVERLGTSLASDLGLKEAELTTVVLIEGKSHEKIREALTHPDYKAGLKGVLDGMTDLDNIDFFSAEFVTVI</sequence>
<name>A0A8H7CYL2_9AGAR</name>
<reference evidence="1" key="1">
    <citation type="submission" date="2020-05" db="EMBL/GenBank/DDBJ databases">
        <title>Mycena genomes resolve the evolution of fungal bioluminescence.</title>
        <authorList>
            <person name="Tsai I.J."/>
        </authorList>
    </citation>
    <scope>NUCLEOTIDE SEQUENCE</scope>
    <source>
        <strain evidence="1">CCC161011</strain>
    </source>
</reference>
<dbReference type="Proteomes" id="UP000620124">
    <property type="component" value="Unassembled WGS sequence"/>
</dbReference>
<accession>A0A8H7CYL2</accession>
<gene>
    <name evidence="1" type="ORF">MVEN_01183100</name>
</gene>
<organism evidence="1 2">
    <name type="scientific">Mycena venus</name>
    <dbReference type="NCBI Taxonomy" id="2733690"/>
    <lineage>
        <taxon>Eukaryota</taxon>
        <taxon>Fungi</taxon>
        <taxon>Dikarya</taxon>
        <taxon>Basidiomycota</taxon>
        <taxon>Agaricomycotina</taxon>
        <taxon>Agaricomycetes</taxon>
        <taxon>Agaricomycetidae</taxon>
        <taxon>Agaricales</taxon>
        <taxon>Marasmiineae</taxon>
        <taxon>Mycenaceae</taxon>
        <taxon>Mycena</taxon>
    </lineage>
</organism>
<dbReference type="AlphaFoldDB" id="A0A8H7CYL2"/>
<comment type="caution">
    <text evidence="1">The sequence shown here is derived from an EMBL/GenBank/DDBJ whole genome shotgun (WGS) entry which is preliminary data.</text>
</comment>
<evidence type="ECO:0000313" key="1">
    <source>
        <dbReference type="EMBL" id="KAF7352198.1"/>
    </source>
</evidence>
<dbReference type="OrthoDB" id="2901962at2759"/>
<protein>
    <submittedName>
        <fullName evidence="1">Uncharacterized protein</fullName>
    </submittedName>
</protein>
<evidence type="ECO:0000313" key="2">
    <source>
        <dbReference type="Proteomes" id="UP000620124"/>
    </source>
</evidence>
<dbReference type="EMBL" id="JACAZI010000009">
    <property type="protein sequence ID" value="KAF7352198.1"/>
    <property type="molecule type" value="Genomic_DNA"/>
</dbReference>
<keyword evidence="2" id="KW-1185">Reference proteome</keyword>
<proteinExistence type="predicted"/>